<gene>
    <name evidence="8" type="ORF">F8D48_04000</name>
</gene>
<keyword evidence="1 5" id="KW-0489">Methyltransferase</keyword>
<keyword evidence="9" id="KW-1185">Reference proteome</keyword>
<dbReference type="Gene3D" id="1.10.940.10">
    <property type="entry name" value="NusB-like"/>
    <property type="match status" value="1"/>
</dbReference>
<feature type="active site" description="Nucleophile" evidence="5">
    <location>
        <position position="638"/>
    </location>
</feature>
<feature type="compositionally biased region" description="Gly residues" evidence="6">
    <location>
        <begin position="26"/>
        <end position="35"/>
    </location>
</feature>
<evidence type="ECO:0000313" key="8">
    <source>
        <dbReference type="EMBL" id="KAB1650788.1"/>
    </source>
</evidence>
<dbReference type="InterPro" id="IPR054728">
    <property type="entry name" value="RsmB-like_ferredoxin"/>
</dbReference>
<dbReference type="InterPro" id="IPR023267">
    <property type="entry name" value="RCMT"/>
</dbReference>
<dbReference type="Pfam" id="PF22458">
    <property type="entry name" value="RsmF-B_ferredox"/>
    <property type="match status" value="1"/>
</dbReference>
<keyword evidence="2 5" id="KW-0808">Transferase</keyword>
<dbReference type="GO" id="GO:0003723">
    <property type="term" value="F:RNA binding"/>
    <property type="evidence" value="ECO:0007669"/>
    <property type="project" value="UniProtKB-UniRule"/>
</dbReference>
<feature type="domain" description="SAM-dependent MTase RsmB/NOP-type" evidence="7">
    <location>
        <begin position="412"/>
        <end position="698"/>
    </location>
</feature>
<comment type="similarity">
    <text evidence="5">Belongs to the class I-like SAM-binding methyltransferase superfamily. RsmB/NOP family.</text>
</comment>
<dbReference type="PROSITE" id="PS51686">
    <property type="entry name" value="SAM_MT_RSMB_NOP"/>
    <property type="match status" value="1"/>
</dbReference>
<evidence type="ECO:0000256" key="6">
    <source>
        <dbReference type="SAM" id="MobiDB-lite"/>
    </source>
</evidence>
<feature type="binding site" evidence="5">
    <location>
        <position position="585"/>
    </location>
    <ligand>
        <name>S-adenosyl-L-methionine</name>
        <dbReference type="ChEBI" id="CHEBI:59789"/>
    </ligand>
</feature>
<dbReference type="InterPro" id="IPR029063">
    <property type="entry name" value="SAM-dependent_MTases_sf"/>
</dbReference>
<evidence type="ECO:0000259" key="7">
    <source>
        <dbReference type="PROSITE" id="PS51686"/>
    </source>
</evidence>
<dbReference type="Proteomes" id="UP000479639">
    <property type="component" value="Unassembled WGS sequence"/>
</dbReference>
<dbReference type="EMBL" id="WAJS01000009">
    <property type="protein sequence ID" value="KAB1650788.1"/>
    <property type="molecule type" value="Genomic_DNA"/>
</dbReference>
<dbReference type="PRINTS" id="PR02008">
    <property type="entry name" value="RCMTFAMILY"/>
</dbReference>
<reference evidence="8 9" key="1">
    <citation type="submission" date="2019-09" db="EMBL/GenBank/DDBJ databases">
        <title>Whole genome shotgun sequencing (WGS) of Ellagibacter isourolithinifaciens DSM 104140(T) and Adlercreutzia muris DSM 29508(T).</title>
        <authorList>
            <person name="Stoll D.A."/>
            <person name="Danylec N."/>
            <person name="Huch M."/>
        </authorList>
    </citation>
    <scope>NUCLEOTIDE SEQUENCE [LARGE SCALE GENOMIC DNA]</scope>
    <source>
        <strain evidence="8 9">DSM 29508</strain>
    </source>
</reference>
<organism evidence="8 9">
    <name type="scientific">Adlercreutzia muris</name>
    <dbReference type="NCBI Taxonomy" id="1796610"/>
    <lineage>
        <taxon>Bacteria</taxon>
        <taxon>Bacillati</taxon>
        <taxon>Actinomycetota</taxon>
        <taxon>Coriobacteriia</taxon>
        <taxon>Eggerthellales</taxon>
        <taxon>Eggerthellaceae</taxon>
        <taxon>Adlercreutzia</taxon>
    </lineage>
</organism>
<dbReference type="InterPro" id="IPR035926">
    <property type="entry name" value="NusB-like_sf"/>
</dbReference>
<comment type="caution">
    <text evidence="5">Lacks conserved residue(s) required for the propagation of feature annotation.</text>
</comment>
<dbReference type="InterPro" id="IPR006027">
    <property type="entry name" value="NusB_RsmB_TIM44"/>
</dbReference>
<dbReference type="SUPFAM" id="SSF53335">
    <property type="entry name" value="S-adenosyl-L-methionine-dependent methyltransferases"/>
    <property type="match status" value="1"/>
</dbReference>
<dbReference type="PANTHER" id="PTHR22807:SF53">
    <property type="entry name" value="RIBOSOMAL RNA SMALL SUBUNIT METHYLTRANSFERASE B-RELATED"/>
    <property type="match status" value="1"/>
</dbReference>
<feature type="binding site" evidence="5">
    <location>
        <position position="566"/>
    </location>
    <ligand>
        <name>S-adenosyl-L-methionine</name>
        <dbReference type="ChEBI" id="CHEBI:59789"/>
    </ligand>
</feature>
<keyword evidence="4 5" id="KW-0694">RNA-binding</keyword>
<feature type="binding site" evidence="5">
    <location>
        <position position="539"/>
    </location>
    <ligand>
        <name>S-adenosyl-L-methionine</name>
        <dbReference type="ChEBI" id="CHEBI:59789"/>
    </ligand>
</feature>
<feature type="compositionally biased region" description="Basic and acidic residues" evidence="6">
    <location>
        <begin position="12"/>
        <end position="23"/>
    </location>
</feature>
<dbReference type="InterPro" id="IPR001678">
    <property type="entry name" value="MeTrfase_RsmB-F_NOP2_dom"/>
</dbReference>
<dbReference type="Pfam" id="PF01189">
    <property type="entry name" value="Methyltr_RsmB-F"/>
    <property type="match status" value="1"/>
</dbReference>
<evidence type="ECO:0000256" key="4">
    <source>
        <dbReference type="ARBA" id="ARBA00022884"/>
    </source>
</evidence>
<evidence type="ECO:0000313" key="9">
    <source>
        <dbReference type="Proteomes" id="UP000479639"/>
    </source>
</evidence>
<feature type="compositionally biased region" description="Basic and acidic residues" evidence="6">
    <location>
        <begin position="36"/>
        <end position="67"/>
    </location>
</feature>
<dbReference type="Pfam" id="PF01029">
    <property type="entry name" value="NusB"/>
    <property type="match status" value="1"/>
</dbReference>
<dbReference type="RefSeq" id="WP_151430054.1">
    <property type="nucleotide sequence ID" value="NZ_JANJZI010000001.1"/>
</dbReference>
<dbReference type="PANTHER" id="PTHR22807">
    <property type="entry name" value="NOP2 YEAST -RELATED NOL1/NOP2/FMU SUN DOMAIN-CONTAINING"/>
    <property type="match status" value="1"/>
</dbReference>
<dbReference type="GO" id="GO:0008173">
    <property type="term" value="F:RNA methyltransferase activity"/>
    <property type="evidence" value="ECO:0007669"/>
    <property type="project" value="InterPro"/>
</dbReference>
<feature type="compositionally biased region" description="Basic and acidic residues" evidence="6">
    <location>
        <begin position="98"/>
        <end position="195"/>
    </location>
</feature>
<feature type="compositionally biased region" description="Polar residues" evidence="6">
    <location>
        <begin position="1"/>
        <end position="11"/>
    </location>
</feature>
<sequence>MHNDNHSQNQRRSSDRPSSDGHRGARSGGPGGNGYRGRDDRGPREDHGGRGGDRSRDDRGPRKDFGSRDGQGGRNGKPGGFRKGGKPGGYQGGKSGGYRKDDRGPRGGKSFERKRGEGDRSQGDGDERRDFREPRKDFRDRGDGPRGPRRDFSDRRESGPRDDRGPRKDFHPRDDQPRGPRRDSRGSGHPREVFVDGKLMAAPDQGDGRDRGRGRDFGGRGDRPRDGRPPRRDDGARAKRPNSHHATSARELALSALHQLRERDAFAQDIIAKTIDKSRLSREDRAFATRLVLGVTSTRGTLEDVIDGCMDSPDDAAPAVRDALALSAYEIIFLQKSPHAAVDQGVELVKTVAPRAGGLANAVLRRVVRAKEHFPFGDPRTDIAAYARLHGFPVWLAERLIAELGPEGARDFMVASNEPAPVFVSVNAVKASEDEVVSVLAAAHGDPTPVTVAGRPVPGCYRVSSGVPLLDGRVRRMFSQGLLLVSDATSQAVASLVVGDEAPASFLEIGAGRATKTILDQSCAYRRFGRQISDYVTVDVHAFKTRLLQERAELYGVTVTEPIIGDATDLDALVGERTFDRVFIDAPCSGLGTLRRHADIRWRLRPETIDESADLDAHLLASAAAHVAPGGILAYATCTITHEENADAVDQFLATEPGSAFEVIPYENPELGVERPFFSIPLEPGGPDAHFLALLRKKA</sequence>
<dbReference type="Gene3D" id="3.40.50.150">
    <property type="entry name" value="Vaccinia Virus protein VP39"/>
    <property type="match status" value="1"/>
</dbReference>
<feature type="compositionally biased region" description="Gly residues" evidence="6">
    <location>
        <begin position="69"/>
        <end position="96"/>
    </location>
</feature>
<evidence type="ECO:0000256" key="1">
    <source>
        <dbReference type="ARBA" id="ARBA00022603"/>
    </source>
</evidence>
<accession>A0A7C8BRG9</accession>
<dbReference type="InterPro" id="IPR049560">
    <property type="entry name" value="MeTrfase_RsmB-F_NOP2_cat"/>
</dbReference>
<dbReference type="SUPFAM" id="SSF48013">
    <property type="entry name" value="NusB-like"/>
    <property type="match status" value="1"/>
</dbReference>
<feature type="region of interest" description="Disordered" evidence="6">
    <location>
        <begin position="1"/>
        <end position="249"/>
    </location>
</feature>
<dbReference type="GO" id="GO:0006355">
    <property type="term" value="P:regulation of DNA-templated transcription"/>
    <property type="evidence" value="ECO:0007669"/>
    <property type="project" value="InterPro"/>
</dbReference>
<evidence type="ECO:0000256" key="2">
    <source>
        <dbReference type="ARBA" id="ARBA00022679"/>
    </source>
</evidence>
<keyword evidence="3 5" id="KW-0949">S-adenosyl-L-methionine</keyword>
<evidence type="ECO:0000256" key="3">
    <source>
        <dbReference type="ARBA" id="ARBA00022691"/>
    </source>
</evidence>
<name>A0A7C8BRG9_9ACTN</name>
<protein>
    <submittedName>
        <fullName evidence="8">rRNA methyltransferase</fullName>
    </submittedName>
</protein>
<proteinExistence type="inferred from homology"/>
<dbReference type="GO" id="GO:0001510">
    <property type="term" value="P:RNA methylation"/>
    <property type="evidence" value="ECO:0007669"/>
    <property type="project" value="InterPro"/>
</dbReference>
<comment type="caution">
    <text evidence="8">The sequence shown here is derived from an EMBL/GenBank/DDBJ whole genome shotgun (WGS) entry which is preliminary data.</text>
</comment>
<dbReference type="AlphaFoldDB" id="A0A7C8BRG9"/>
<feature type="compositionally biased region" description="Basic and acidic residues" evidence="6">
    <location>
        <begin position="206"/>
        <end position="237"/>
    </location>
</feature>
<evidence type="ECO:0000256" key="5">
    <source>
        <dbReference type="PROSITE-ProRule" id="PRU01023"/>
    </source>
</evidence>